<sequence length="64" mass="6916">MRPPPGSPRAGAHAGRSRVVREARRRAGRTRRVPVRFRHLPTPAVASPDDRAEGTIGAPGASRR</sequence>
<organism evidence="2">
    <name type="scientific">Burkholderia pseudomallei 1710a</name>
    <dbReference type="NCBI Taxonomy" id="320371"/>
    <lineage>
        <taxon>Bacteria</taxon>
        <taxon>Pseudomonadati</taxon>
        <taxon>Pseudomonadota</taxon>
        <taxon>Betaproteobacteria</taxon>
        <taxon>Burkholderiales</taxon>
        <taxon>Burkholderiaceae</taxon>
        <taxon>Burkholderia</taxon>
        <taxon>pseudomallei group</taxon>
    </lineage>
</organism>
<accession>A0A0E1VTE6</accession>
<protein>
    <submittedName>
        <fullName evidence="2">Uncharacterized protein</fullName>
    </submittedName>
</protein>
<dbReference type="HOGENOM" id="CLU_2859104_0_0_4"/>
<evidence type="ECO:0000256" key="1">
    <source>
        <dbReference type="SAM" id="MobiDB-lite"/>
    </source>
</evidence>
<dbReference type="AlphaFoldDB" id="A0A0E1VTE6"/>
<dbReference type="Proteomes" id="UP000001812">
    <property type="component" value="Chromosome II"/>
</dbReference>
<reference evidence="2" key="1">
    <citation type="submission" date="2009-05" db="EMBL/GenBank/DDBJ databases">
        <authorList>
            <person name="Harkins D.M."/>
            <person name="DeShazer D."/>
            <person name="Woods D.E."/>
            <person name="Brinkac L.M."/>
            <person name="Brown K.A."/>
            <person name="Hung G.C."/>
            <person name="Tuanyok A."/>
            <person name="Zhang B."/>
            <person name="Nierman W.C."/>
        </authorList>
    </citation>
    <scope>NUCLEOTIDE SEQUENCE [LARGE SCALE GENOMIC DNA]</scope>
    <source>
        <strain evidence="2">1710a</strain>
    </source>
</reference>
<proteinExistence type="predicted"/>
<evidence type="ECO:0000313" key="2">
    <source>
        <dbReference type="EMBL" id="EET04148.1"/>
    </source>
</evidence>
<feature type="region of interest" description="Disordered" evidence="1">
    <location>
        <begin position="1"/>
        <end position="64"/>
    </location>
</feature>
<gene>
    <name evidence="2" type="ORF">BURPS1710A_A1086</name>
</gene>
<feature type="compositionally biased region" description="Basic residues" evidence="1">
    <location>
        <begin position="15"/>
        <end position="39"/>
    </location>
</feature>
<dbReference type="EMBL" id="CM000833">
    <property type="protein sequence ID" value="EET04148.1"/>
    <property type="molecule type" value="Genomic_DNA"/>
</dbReference>
<name>A0A0E1VTE6_BURPE</name>